<dbReference type="Pfam" id="PF01042">
    <property type="entry name" value="Ribonuc_L-PSP"/>
    <property type="match status" value="1"/>
</dbReference>
<organism evidence="1 2">
    <name type="scientific">Pigmentiphaga kullae</name>
    <dbReference type="NCBI Taxonomy" id="151784"/>
    <lineage>
        <taxon>Bacteria</taxon>
        <taxon>Pseudomonadati</taxon>
        <taxon>Pseudomonadota</taxon>
        <taxon>Betaproteobacteria</taxon>
        <taxon>Burkholderiales</taxon>
        <taxon>Alcaligenaceae</taxon>
        <taxon>Pigmentiphaga</taxon>
    </lineage>
</organism>
<dbReference type="Gene3D" id="3.30.1330.40">
    <property type="entry name" value="RutC-like"/>
    <property type="match status" value="1"/>
</dbReference>
<keyword evidence="2" id="KW-1185">Reference proteome</keyword>
<accession>A0A4Q7NBX5</accession>
<reference evidence="1 2" key="1">
    <citation type="submission" date="2019-02" db="EMBL/GenBank/DDBJ databases">
        <title>Genomic Encyclopedia of Type Strains, Phase IV (KMG-IV): sequencing the most valuable type-strain genomes for metagenomic binning, comparative biology and taxonomic classification.</title>
        <authorList>
            <person name="Goeker M."/>
        </authorList>
    </citation>
    <scope>NUCLEOTIDE SEQUENCE [LARGE SCALE GENOMIC DNA]</scope>
    <source>
        <strain evidence="1 2">K24</strain>
    </source>
</reference>
<dbReference type="PANTHER" id="PTHR43857:SF1">
    <property type="entry name" value="YJGH FAMILY PROTEIN"/>
    <property type="match status" value="1"/>
</dbReference>
<evidence type="ECO:0000313" key="1">
    <source>
        <dbReference type="EMBL" id="RZS80429.1"/>
    </source>
</evidence>
<dbReference type="Proteomes" id="UP000292445">
    <property type="component" value="Unassembled WGS sequence"/>
</dbReference>
<dbReference type="InterPro" id="IPR035959">
    <property type="entry name" value="RutC-like_sf"/>
</dbReference>
<dbReference type="SUPFAM" id="SSF55298">
    <property type="entry name" value="YjgF-like"/>
    <property type="match status" value="1"/>
</dbReference>
<dbReference type="InterPro" id="IPR006175">
    <property type="entry name" value="YjgF/YER057c/UK114"/>
</dbReference>
<dbReference type="PANTHER" id="PTHR43857">
    <property type="entry name" value="BLR7761 PROTEIN"/>
    <property type="match status" value="1"/>
</dbReference>
<name>A0A4Q7NBX5_9BURK</name>
<sequence length="131" mass="14376">MQARITRLEGTPYQQQRAFSPAVVSEGGRTIWLAGQTTTEDAQGRDISGQFEAQVRACFSLIQGTLARCEADLRNLVWMTVFIDDPRHGDRFVDIRAELLGSTGFPASTLITVSHFARPGIVVEIQAIAVV</sequence>
<dbReference type="AlphaFoldDB" id="A0A4Q7NBX5"/>
<protein>
    <submittedName>
        <fullName evidence="1">Enamine deaminase RidA (YjgF/YER057c/UK114 family)</fullName>
    </submittedName>
</protein>
<proteinExistence type="predicted"/>
<dbReference type="RefSeq" id="WP_242621461.1">
    <property type="nucleotide sequence ID" value="NZ_SGXC01000002.1"/>
</dbReference>
<evidence type="ECO:0000313" key="2">
    <source>
        <dbReference type="Proteomes" id="UP000292445"/>
    </source>
</evidence>
<dbReference type="EMBL" id="SGXC01000002">
    <property type="protein sequence ID" value="RZS80429.1"/>
    <property type="molecule type" value="Genomic_DNA"/>
</dbReference>
<gene>
    <name evidence="1" type="ORF">EV675_3029</name>
</gene>
<comment type="caution">
    <text evidence="1">The sequence shown here is derived from an EMBL/GenBank/DDBJ whole genome shotgun (WGS) entry which is preliminary data.</text>
</comment>